<proteinExistence type="predicted"/>
<reference evidence="3 4" key="1">
    <citation type="submission" date="2020-08" db="EMBL/GenBank/DDBJ databases">
        <title>Genomic Encyclopedia of Type Strains, Phase IV (KMG-V): Genome sequencing to study the core and pangenomes of soil and plant-associated prokaryotes.</title>
        <authorList>
            <person name="Whitman W."/>
        </authorList>
    </citation>
    <scope>NUCLEOTIDE SEQUENCE [LARGE SCALE GENOMIC DNA]</scope>
    <source>
        <strain evidence="3 4">B3ACCR2</strain>
    </source>
</reference>
<sequence>MPDDAPTASATVTGADLRGDGPPVGPPEQAAPGDTPHRRPDAGGRGSVVPAGPAASSGTVDVDVVLVVRDGSPWLARCLDALAAQTVRPRRLVVVDDASTDTSAAIAEAHQPVRRVVPDVRVLRLTRRAPLAVAVDAGVAALPVVAETPEDASGAGDRAGRWVWVLHHDTLPHRDALARLHETVLRSPSVGVAGPKRVSAADPRRLVELGLQITRTGRRIASPAVGETDQGQYDGRSDVLAVGTAGMLLRRDVHELLGGFDPSFVEHGAALDLGWRAQLADHRVVVVPSAVVRDASGVASDPSSRPASPTSDPPDPTDARATREADRGARRAARQVALARCSPLAMPLLAVWIACSAVVSAVVLLVAKRPRRAWRELTDLAALTRPGAVLSARWRGRRTKRLRRDDLATLFVTPGAAMRTTADHIQDAVTPERTRPRREVVTTAEPGPVDDDVASLTTLPASLPRRVLSHPGFLAVLAVLVATVAAWRDPIRAGALSPTHTGLAGGQLRPVTTGADGLWHAFRDAWHGAGLGTGLESGPHLAVLSGLTWLAERVPGVAESRSSAGLTIAWLLFLAPALAAWSAYLAGRVVTPSRLARALGALVWAGVAVLPQATTAGRLSAAAAHVLLPFVLAGFVLAARRDGTFTGAFATALATAVLGAFAPSLLALSVVAALVLLLVGPGARRWRALVLLVVPGALLGPWAARFVDDPRLLLSGPGLVSTGPGPTWLTALLGQPDADLGLTSWLLAPVVVLGLLGLAVRGAGRAERIALGVASLLGVLGLAVALASAHVVLGTAQTGVGTSRPAHLWPGLGLQLWVAALVVGLLAGSRVPLRTLTRRSVFASGHGAEPPPARTRGARARRVGAVTVASLAVALAVLPTAGLLVRWGAVGLGDRLTVGQATLPAVAVEQGSGPLGNRLLLLRPSDDVTDFVLVGQEPGDLLRDLDRPAGADDAALVDAVAEIVGGRGGDSLDASRLAALGVGFVQVRGGVDDPLSRRLDASGGLSRLGTSEHGILWKVQPTEAAPGAPPATAPSRARLVDGQGRLLAAVPTDGPHAALDERLPAAGGDGPRYLTVAEPSDWAHHAVVTFDDAVLQPVAGRDAPTYALPATAGTVRVDLAAADPWWRLGQAVLLGFVVFMAVPFGNRRSRRQA</sequence>
<gene>
    <name evidence="3" type="ORF">FHW14_000947</name>
</gene>
<dbReference type="PANTHER" id="PTHR43685">
    <property type="entry name" value="GLYCOSYLTRANSFERASE"/>
    <property type="match status" value="1"/>
</dbReference>
<feature type="transmembrane region" description="Helical" evidence="2">
    <location>
        <begin position="769"/>
        <end position="792"/>
    </location>
</feature>
<feature type="region of interest" description="Disordered" evidence="1">
    <location>
        <begin position="1"/>
        <end position="56"/>
    </location>
</feature>
<comment type="caution">
    <text evidence="3">The sequence shown here is derived from an EMBL/GenBank/DDBJ whole genome shotgun (WGS) entry which is preliminary data.</text>
</comment>
<dbReference type="AlphaFoldDB" id="A0A839PND6"/>
<evidence type="ECO:0000256" key="1">
    <source>
        <dbReference type="SAM" id="MobiDB-lite"/>
    </source>
</evidence>
<keyword evidence="2" id="KW-0812">Transmembrane</keyword>
<dbReference type="Pfam" id="PF13641">
    <property type="entry name" value="Glyco_tranf_2_3"/>
    <property type="match status" value="1"/>
</dbReference>
<dbReference type="GO" id="GO:0016740">
    <property type="term" value="F:transferase activity"/>
    <property type="evidence" value="ECO:0007669"/>
    <property type="project" value="UniProtKB-KW"/>
</dbReference>
<keyword evidence="3" id="KW-0808">Transferase</keyword>
<feature type="region of interest" description="Disordered" evidence="1">
    <location>
        <begin position="430"/>
        <end position="453"/>
    </location>
</feature>
<feature type="transmembrane region" description="Helical" evidence="2">
    <location>
        <begin position="568"/>
        <end position="587"/>
    </location>
</feature>
<evidence type="ECO:0000313" key="3">
    <source>
        <dbReference type="EMBL" id="MBB2985798.1"/>
    </source>
</evidence>
<feature type="region of interest" description="Disordered" evidence="1">
    <location>
        <begin position="296"/>
        <end position="328"/>
    </location>
</feature>
<dbReference type="InterPro" id="IPR050834">
    <property type="entry name" value="Glycosyltransf_2"/>
</dbReference>
<dbReference type="InterPro" id="IPR029044">
    <property type="entry name" value="Nucleotide-diphossugar_trans"/>
</dbReference>
<feature type="transmembrane region" description="Helical" evidence="2">
    <location>
        <begin position="1125"/>
        <end position="1145"/>
    </location>
</feature>
<dbReference type="Gene3D" id="3.90.550.10">
    <property type="entry name" value="Spore Coat Polysaccharide Biosynthesis Protein SpsA, Chain A"/>
    <property type="match status" value="1"/>
</dbReference>
<dbReference type="Proteomes" id="UP000590811">
    <property type="component" value="Unassembled WGS sequence"/>
</dbReference>
<dbReference type="RefSeq" id="WP_253354126.1">
    <property type="nucleotide sequence ID" value="NZ_JACHVT010000002.1"/>
</dbReference>
<feature type="compositionally biased region" description="Basic and acidic residues" evidence="1">
    <location>
        <begin position="430"/>
        <end position="440"/>
    </location>
</feature>
<evidence type="ECO:0000256" key="2">
    <source>
        <dbReference type="SAM" id="Phobius"/>
    </source>
</evidence>
<dbReference type="SUPFAM" id="SSF53448">
    <property type="entry name" value="Nucleotide-diphospho-sugar transferases"/>
    <property type="match status" value="1"/>
</dbReference>
<keyword evidence="2" id="KW-0472">Membrane</keyword>
<feature type="transmembrane region" description="Helical" evidence="2">
    <location>
        <begin position="742"/>
        <end position="760"/>
    </location>
</feature>
<accession>A0A839PND6</accession>
<feature type="transmembrane region" description="Helical" evidence="2">
    <location>
        <begin position="812"/>
        <end position="833"/>
    </location>
</feature>
<dbReference type="PANTHER" id="PTHR43685:SF3">
    <property type="entry name" value="SLR2126 PROTEIN"/>
    <property type="match status" value="1"/>
</dbReference>
<feature type="transmembrane region" description="Helical" evidence="2">
    <location>
        <begin position="619"/>
        <end position="639"/>
    </location>
</feature>
<protein>
    <submittedName>
        <fullName evidence="3">GT2 family glycosyltransferase</fullName>
    </submittedName>
</protein>
<feature type="compositionally biased region" description="Low complexity" evidence="1">
    <location>
        <begin position="299"/>
        <end position="310"/>
    </location>
</feature>
<feature type="transmembrane region" description="Helical" evidence="2">
    <location>
        <begin position="344"/>
        <end position="367"/>
    </location>
</feature>
<feature type="compositionally biased region" description="Basic and acidic residues" evidence="1">
    <location>
        <begin position="317"/>
        <end position="328"/>
    </location>
</feature>
<evidence type="ECO:0000313" key="4">
    <source>
        <dbReference type="Proteomes" id="UP000590811"/>
    </source>
</evidence>
<feature type="transmembrane region" description="Helical" evidence="2">
    <location>
        <begin position="467"/>
        <end position="487"/>
    </location>
</feature>
<feature type="transmembrane region" description="Helical" evidence="2">
    <location>
        <begin position="863"/>
        <end position="887"/>
    </location>
</feature>
<name>A0A839PND6_9MICO</name>
<organism evidence="3 4">
    <name type="scientific">Terracoccus luteus</name>
    <dbReference type="NCBI Taxonomy" id="53356"/>
    <lineage>
        <taxon>Bacteria</taxon>
        <taxon>Bacillati</taxon>
        <taxon>Actinomycetota</taxon>
        <taxon>Actinomycetes</taxon>
        <taxon>Micrococcales</taxon>
        <taxon>Intrasporangiaceae</taxon>
        <taxon>Terracoccus</taxon>
    </lineage>
</organism>
<feature type="transmembrane region" description="Helical" evidence="2">
    <location>
        <begin position="686"/>
        <end position="704"/>
    </location>
</feature>
<dbReference type="EMBL" id="JACHVT010000002">
    <property type="protein sequence ID" value="MBB2985798.1"/>
    <property type="molecule type" value="Genomic_DNA"/>
</dbReference>
<keyword evidence="2" id="KW-1133">Transmembrane helix</keyword>
<feature type="transmembrane region" description="Helical" evidence="2">
    <location>
        <begin position="651"/>
        <end position="679"/>
    </location>
</feature>